<sequence>MTIRFRHTYVHPPKQHTTTFLRKEWNGCRFIAYLIASLWHELGITILDDAQHFDRGPYRISETRPYFESISDHTKQIQYSILFSSKVEPDEQNKQQQNLI</sequence>
<evidence type="ECO:0000313" key="2">
    <source>
        <dbReference type="EMBL" id="CAL6028823.1"/>
    </source>
</evidence>
<reference evidence="1" key="1">
    <citation type="submission" date="2023-06" db="EMBL/GenBank/DDBJ databases">
        <authorList>
            <person name="Kurt Z."/>
        </authorList>
    </citation>
    <scope>NUCLEOTIDE SEQUENCE</scope>
</reference>
<protein>
    <submittedName>
        <fullName evidence="2">Hypothetical_protein</fullName>
    </submittedName>
</protein>
<dbReference type="AlphaFoldDB" id="A0AA86RT31"/>
<keyword evidence="3" id="KW-1185">Reference proteome</keyword>
<comment type="caution">
    <text evidence="1">The sequence shown here is derived from an EMBL/GenBank/DDBJ whole genome shotgun (WGS) entry which is preliminary data.</text>
</comment>
<dbReference type="EMBL" id="CAXDID020000108">
    <property type="protein sequence ID" value="CAL6028823.1"/>
    <property type="molecule type" value="Genomic_DNA"/>
</dbReference>
<evidence type="ECO:0000313" key="1">
    <source>
        <dbReference type="EMBL" id="CAI9977612.1"/>
    </source>
</evidence>
<reference evidence="2 3" key="2">
    <citation type="submission" date="2024-07" db="EMBL/GenBank/DDBJ databases">
        <authorList>
            <person name="Akdeniz Z."/>
        </authorList>
    </citation>
    <scope>NUCLEOTIDE SEQUENCE [LARGE SCALE GENOMIC DNA]</scope>
</reference>
<organism evidence="1">
    <name type="scientific">Hexamita inflata</name>
    <dbReference type="NCBI Taxonomy" id="28002"/>
    <lineage>
        <taxon>Eukaryota</taxon>
        <taxon>Metamonada</taxon>
        <taxon>Diplomonadida</taxon>
        <taxon>Hexamitidae</taxon>
        <taxon>Hexamitinae</taxon>
        <taxon>Hexamita</taxon>
    </lineage>
</organism>
<gene>
    <name evidence="2" type="ORF">HINF_LOCUS31993</name>
    <name evidence="1" type="ORF">HINF_LOCUS65257</name>
</gene>
<proteinExistence type="predicted"/>
<dbReference type="EMBL" id="CATOUU010001179">
    <property type="protein sequence ID" value="CAI9977612.1"/>
    <property type="molecule type" value="Genomic_DNA"/>
</dbReference>
<evidence type="ECO:0000313" key="3">
    <source>
        <dbReference type="Proteomes" id="UP001642409"/>
    </source>
</evidence>
<dbReference type="Proteomes" id="UP001642409">
    <property type="component" value="Unassembled WGS sequence"/>
</dbReference>
<name>A0AA86RT31_9EUKA</name>
<accession>A0AA86RT31</accession>